<dbReference type="RefSeq" id="XP_040670440.1">
    <property type="nucleotide sequence ID" value="XM_040813005.1"/>
</dbReference>
<dbReference type="VEuPathDB" id="FungiDB:ASPVEDRAFT_44216"/>
<organism evidence="2 3">
    <name type="scientific">Aspergillus versicolor CBS 583.65</name>
    <dbReference type="NCBI Taxonomy" id="1036611"/>
    <lineage>
        <taxon>Eukaryota</taxon>
        <taxon>Fungi</taxon>
        <taxon>Dikarya</taxon>
        <taxon>Ascomycota</taxon>
        <taxon>Pezizomycotina</taxon>
        <taxon>Eurotiomycetes</taxon>
        <taxon>Eurotiomycetidae</taxon>
        <taxon>Eurotiales</taxon>
        <taxon>Aspergillaceae</taxon>
        <taxon>Aspergillus</taxon>
        <taxon>Aspergillus subgen. Nidulantes</taxon>
    </lineage>
</organism>
<feature type="transmembrane region" description="Helical" evidence="1">
    <location>
        <begin position="6"/>
        <end position="30"/>
    </location>
</feature>
<keyword evidence="3" id="KW-1185">Reference proteome</keyword>
<accession>A0A1L9PT16</accession>
<gene>
    <name evidence="2" type="ORF">ASPVEDRAFT_44216</name>
</gene>
<dbReference type="AlphaFoldDB" id="A0A1L9PT16"/>
<dbReference type="GeneID" id="63728516"/>
<dbReference type="Proteomes" id="UP000184073">
    <property type="component" value="Unassembled WGS sequence"/>
</dbReference>
<dbReference type="EMBL" id="KV878132">
    <property type="protein sequence ID" value="OJJ04678.1"/>
    <property type="molecule type" value="Genomic_DNA"/>
</dbReference>
<proteinExistence type="predicted"/>
<name>A0A1L9PT16_ASPVE</name>
<keyword evidence="1" id="KW-1133">Transmembrane helix</keyword>
<evidence type="ECO:0000313" key="3">
    <source>
        <dbReference type="Proteomes" id="UP000184073"/>
    </source>
</evidence>
<protein>
    <submittedName>
        <fullName evidence="2">Uncharacterized protein</fullName>
    </submittedName>
</protein>
<keyword evidence="1" id="KW-0812">Transmembrane</keyword>
<keyword evidence="1" id="KW-0472">Membrane</keyword>
<evidence type="ECO:0000256" key="1">
    <source>
        <dbReference type="SAM" id="Phobius"/>
    </source>
</evidence>
<evidence type="ECO:0000313" key="2">
    <source>
        <dbReference type="EMBL" id="OJJ04678.1"/>
    </source>
</evidence>
<dbReference type="OrthoDB" id="4502894at2759"/>
<feature type="transmembrane region" description="Helical" evidence="1">
    <location>
        <begin position="37"/>
        <end position="56"/>
    </location>
</feature>
<feature type="transmembrane region" description="Helical" evidence="1">
    <location>
        <begin position="62"/>
        <end position="87"/>
    </location>
</feature>
<sequence length="162" mass="17274">MGFLSALSTFASIALVYPVYYVAFCAYFLLSLVASPFVYLGSLCLWLVLLPVKIVLSLKALLIYLGVASLAGAGAALLLYSITTLAIDALLSRVSSPPTVARLKPRPAHRAIEGIKREPSNGFAESDDLLANWGWSIGANPLKKSGLVSETILEEESQGSEI</sequence>
<reference evidence="3" key="1">
    <citation type="journal article" date="2017" name="Genome Biol.">
        <title>Comparative genomics reveals high biological diversity and specific adaptations in the industrially and medically important fungal genus Aspergillus.</title>
        <authorList>
            <person name="de Vries R.P."/>
            <person name="Riley R."/>
            <person name="Wiebenga A."/>
            <person name="Aguilar-Osorio G."/>
            <person name="Amillis S."/>
            <person name="Uchima C.A."/>
            <person name="Anderluh G."/>
            <person name="Asadollahi M."/>
            <person name="Askin M."/>
            <person name="Barry K."/>
            <person name="Battaglia E."/>
            <person name="Bayram O."/>
            <person name="Benocci T."/>
            <person name="Braus-Stromeyer S.A."/>
            <person name="Caldana C."/>
            <person name="Canovas D."/>
            <person name="Cerqueira G.C."/>
            <person name="Chen F."/>
            <person name="Chen W."/>
            <person name="Choi C."/>
            <person name="Clum A."/>
            <person name="Dos Santos R.A."/>
            <person name="Damasio A.R."/>
            <person name="Diallinas G."/>
            <person name="Emri T."/>
            <person name="Fekete E."/>
            <person name="Flipphi M."/>
            <person name="Freyberg S."/>
            <person name="Gallo A."/>
            <person name="Gournas C."/>
            <person name="Habgood R."/>
            <person name="Hainaut M."/>
            <person name="Harispe M.L."/>
            <person name="Henrissat B."/>
            <person name="Hilden K.S."/>
            <person name="Hope R."/>
            <person name="Hossain A."/>
            <person name="Karabika E."/>
            <person name="Karaffa L."/>
            <person name="Karanyi Z."/>
            <person name="Krasevec N."/>
            <person name="Kuo A."/>
            <person name="Kusch H."/>
            <person name="LaButti K."/>
            <person name="Lagendijk E.L."/>
            <person name="Lapidus A."/>
            <person name="Levasseur A."/>
            <person name="Lindquist E."/>
            <person name="Lipzen A."/>
            <person name="Logrieco A.F."/>
            <person name="MacCabe A."/>
            <person name="Maekelae M.R."/>
            <person name="Malavazi I."/>
            <person name="Melin P."/>
            <person name="Meyer V."/>
            <person name="Mielnichuk N."/>
            <person name="Miskei M."/>
            <person name="Molnar A.P."/>
            <person name="Mule G."/>
            <person name="Ngan C.Y."/>
            <person name="Orejas M."/>
            <person name="Orosz E."/>
            <person name="Ouedraogo J.P."/>
            <person name="Overkamp K.M."/>
            <person name="Park H.-S."/>
            <person name="Perrone G."/>
            <person name="Piumi F."/>
            <person name="Punt P.J."/>
            <person name="Ram A.F."/>
            <person name="Ramon A."/>
            <person name="Rauscher S."/>
            <person name="Record E."/>
            <person name="Riano-Pachon D.M."/>
            <person name="Robert V."/>
            <person name="Roehrig J."/>
            <person name="Ruller R."/>
            <person name="Salamov A."/>
            <person name="Salih N.S."/>
            <person name="Samson R.A."/>
            <person name="Sandor E."/>
            <person name="Sanguinetti M."/>
            <person name="Schuetze T."/>
            <person name="Sepcic K."/>
            <person name="Shelest E."/>
            <person name="Sherlock G."/>
            <person name="Sophianopoulou V."/>
            <person name="Squina F.M."/>
            <person name="Sun H."/>
            <person name="Susca A."/>
            <person name="Todd R.B."/>
            <person name="Tsang A."/>
            <person name="Unkles S.E."/>
            <person name="van de Wiele N."/>
            <person name="van Rossen-Uffink D."/>
            <person name="Oliveira J.V."/>
            <person name="Vesth T.C."/>
            <person name="Visser J."/>
            <person name="Yu J.-H."/>
            <person name="Zhou M."/>
            <person name="Andersen M.R."/>
            <person name="Archer D.B."/>
            <person name="Baker S.E."/>
            <person name="Benoit I."/>
            <person name="Brakhage A.A."/>
            <person name="Braus G.H."/>
            <person name="Fischer R."/>
            <person name="Frisvad J.C."/>
            <person name="Goldman G.H."/>
            <person name="Houbraken J."/>
            <person name="Oakley B."/>
            <person name="Pocsi I."/>
            <person name="Scazzocchio C."/>
            <person name="Seiboth B."/>
            <person name="vanKuyk P.A."/>
            <person name="Wortman J."/>
            <person name="Dyer P.S."/>
            <person name="Grigoriev I.V."/>
        </authorList>
    </citation>
    <scope>NUCLEOTIDE SEQUENCE [LARGE SCALE GENOMIC DNA]</scope>
    <source>
        <strain evidence="3">CBS 583.65</strain>
    </source>
</reference>